<name>A0A0X8XAP7_HALHR</name>
<proteinExistence type="predicted"/>
<reference evidence="3" key="1">
    <citation type="submission" date="2016-02" db="EMBL/GenBank/DDBJ databases">
        <title>Halorhodospira halochloris DSM-1059 complete genome, version 2.</title>
        <authorList>
            <person name="Tsukatani Y."/>
        </authorList>
    </citation>
    <scope>NUCLEOTIDE SEQUENCE</scope>
    <source>
        <strain evidence="3">DSM 1059</strain>
    </source>
</reference>
<protein>
    <recommendedName>
        <fullName evidence="5">WxL domain-containing protein</fullName>
    </recommendedName>
</protein>
<accession>A0A0X8XAP7</accession>
<gene>
    <name evidence="3" type="ORF">HH1059_23250</name>
</gene>
<sequence length="156" mass="16362">MLAGRTKAYSISAAVYLVLYSSAGLADSAGTQESGSFTADVEVIPAAGVDSTNINPSLALNDGAPITPGETASGEVELKILGLGPIEISYSQELTEHPSGADSGDGSSTELNLPDDKTELVAFYKTRTDEIKAETQEDAEAGRYQWHVTVTAAYDW</sequence>
<keyword evidence="4" id="KW-1185">Reference proteome</keyword>
<dbReference type="AlphaFoldDB" id="A0A0X8XAP7"/>
<evidence type="ECO:0000313" key="3">
    <source>
        <dbReference type="EMBL" id="BAU56394.2"/>
    </source>
</evidence>
<feature type="region of interest" description="Disordered" evidence="1">
    <location>
        <begin position="92"/>
        <end position="115"/>
    </location>
</feature>
<evidence type="ECO:0000256" key="2">
    <source>
        <dbReference type="SAM" id="SignalP"/>
    </source>
</evidence>
<evidence type="ECO:0000313" key="4">
    <source>
        <dbReference type="Proteomes" id="UP000218890"/>
    </source>
</evidence>
<dbReference type="EMBL" id="AP017372">
    <property type="protein sequence ID" value="BAU56394.2"/>
    <property type="molecule type" value="Genomic_DNA"/>
</dbReference>
<feature type="signal peptide" evidence="2">
    <location>
        <begin position="1"/>
        <end position="26"/>
    </location>
</feature>
<dbReference type="RefSeq" id="WP_162549536.1">
    <property type="nucleotide sequence ID" value="NZ_AP017372.2"/>
</dbReference>
<dbReference type="KEGG" id="hhk:HH1059_23250"/>
<organism evidence="3 4">
    <name type="scientific">Halorhodospira halochloris</name>
    <name type="common">Ectothiorhodospira halochloris</name>
    <dbReference type="NCBI Taxonomy" id="1052"/>
    <lineage>
        <taxon>Bacteria</taxon>
        <taxon>Pseudomonadati</taxon>
        <taxon>Pseudomonadota</taxon>
        <taxon>Gammaproteobacteria</taxon>
        <taxon>Chromatiales</taxon>
        <taxon>Ectothiorhodospiraceae</taxon>
        <taxon>Halorhodospira</taxon>
    </lineage>
</organism>
<evidence type="ECO:0000256" key="1">
    <source>
        <dbReference type="SAM" id="MobiDB-lite"/>
    </source>
</evidence>
<dbReference type="Proteomes" id="UP000218890">
    <property type="component" value="Chromosome"/>
</dbReference>
<evidence type="ECO:0008006" key="5">
    <source>
        <dbReference type="Google" id="ProtNLM"/>
    </source>
</evidence>
<feature type="chain" id="PRO_5016270214" description="WxL domain-containing protein" evidence="2">
    <location>
        <begin position="27"/>
        <end position="156"/>
    </location>
</feature>
<keyword evidence="2" id="KW-0732">Signal</keyword>